<dbReference type="PANTHER" id="PTHR36142">
    <property type="entry name" value="METALLO-HYDROLASE/OXIDOREDUCTASE SUPERFAMILY PROTEIN"/>
    <property type="match status" value="1"/>
</dbReference>
<dbReference type="EMBL" id="JALJOU010000067">
    <property type="protein sequence ID" value="KAK9826181.1"/>
    <property type="molecule type" value="Genomic_DNA"/>
</dbReference>
<dbReference type="SUPFAM" id="SSF56281">
    <property type="entry name" value="Metallo-hydrolase/oxidoreductase"/>
    <property type="match status" value="1"/>
</dbReference>
<dbReference type="Gene3D" id="3.60.15.10">
    <property type="entry name" value="Ribonuclease Z/Hydroxyacylglutathione hydrolase-like"/>
    <property type="match status" value="1"/>
</dbReference>
<reference evidence="1 2" key="1">
    <citation type="journal article" date="2024" name="Nat. Commun.">
        <title>Phylogenomics reveals the evolutionary origins of lichenization in chlorophyte algae.</title>
        <authorList>
            <person name="Puginier C."/>
            <person name="Libourel C."/>
            <person name="Otte J."/>
            <person name="Skaloud P."/>
            <person name="Haon M."/>
            <person name="Grisel S."/>
            <person name="Petersen M."/>
            <person name="Berrin J.G."/>
            <person name="Delaux P.M."/>
            <person name="Dal Grande F."/>
            <person name="Keller J."/>
        </authorList>
    </citation>
    <scope>NUCLEOTIDE SEQUENCE [LARGE SCALE GENOMIC DNA]</scope>
    <source>
        <strain evidence="1 2">SAG 245.80</strain>
    </source>
</reference>
<evidence type="ECO:0000313" key="2">
    <source>
        <dbReference type="Proteomes" id="UP001445335"/>
    </source>
</evidence>
<evidence type="ECO:0000313" key="1">
    <source>
        <dbReference type="EMBL" id="KAK9826181.1"/>
    </source>
</evidence>
<organism evidence="1 2">
    <name type="scientific">Elliptochloris bilobata</name>
    <dbReference type="NCBI Taxonomy" id="381761"/>
    <lineage>
        <taxon>Eukaryota</taxon>
        <taxon>Viridiplantae</taxon>
        <taxon>Chlorophyta</taxon>
        <taxon>core chlorophytes</taxon>
        <taxon>Trebouxiophyceae</taxon>
        <taxon>Trebouxiophyceae incertae sedis</taxon>
        <taxon>Elliptochloris clade</taxon>
        <taxon>Elliptochloris</taxon>
    </lineage>
</organism>
<proteinExistence type="predicted"/>
<dbReference type="Proteomes" id="UP001445335">
    <property type="component" value="Unassembled WGS sequence"/>
</dbReference>
<accession>A0AAW1QXJ6</accession>
<sequence>MAVGVEKEVHVGEAQAGDKQANSRGFDYTQYEANSWACTFLKSGVNVLCDPWLTGDLVFGGQTWLYRGKKTAVRDLDVPSIGQSADLLVLSQGLPDHAHVPTLRQLPKELPVVASPAAARIAADLGFKRVYELDHGQEMVLADGRLRVKATAGALVGPPWSKRENGFHFTELVDGGISLYYEPHCDYDEGSLAGIERVDIVISPCVNQNLSAFPLVLGNDNIERLCRRLRPRVLVPLTNAEFESEGPLSGAIRQGAQSQAERMIAGLGWAAAQTTTAPGSKDG</sequence>
<dbReference type="AlphaFoldDB" id="A0AAW1QXJ6"/>
<keyword evidence="2" id="KW-1185">Reference proteome</keyword>
<comment type="caution">
    <text evidence="1">The sequence shown here is derived from an EMBL/GenBank/DDBJ whole genome shotgun (WGS) entry which is preliminary data.</text>
</comment>
<dbReference type="PANTHER" id="PTHR36142:SF2">
    <property type="entry name" value="METALLO-HYDROLASE_OXIDOREDUCTASE SUPERFAMILY PROTEIN"/>
    <property type="match status" value="1"/>
</dbReference>
<name>A0AAW1QXJ6_9CHLO</name>
<gene>
    <name evidence="1" type="ORF">WJX81_004928</name>
</gene>
<dbReference type="InterPro" id="IPR036866">
    <property type="entry name" value="RibonucZ/Hydroxyglut_hydro"/>
</dbReference>
<dbReference type="Pfam" id="PF13483">
    <property type="entry name" value="Lactamase_B_3"/>
    <property type="match status" value="1"/>
</dbReference>
<protein>
    <recommendedName>
        <fullName evidence="3">MBL fold metallo-hydrolase</fullName>
    </recommendedName>
</protein>
<evidence type="ECO:0008006" key="3">
    <source>
        <dbReference type="Google" id="ProtNLM"/>
    </source>
</evidence>